<dbReference type="Gene3D" id="3.20.20.140">
    <property type="entry name" value="Metal-dependent hydrolases"/>
    <property type="match status" value="1"/>
</dbReference>
<dbReference type="Proteomes" id="UP000671910">
    <property type="component" value="Chromosome"/>
</dbReference>
<feature type="domain" description="Amidohydrolase-related" evidence="2">
    <location>
        <begin position="54"/>
        <end position="264"/>
    </location>
</feature>
<dbReference type="PANTHER" id="PTHR21240">
    <property type="entry name" value="2-AMINO-3-CARBOXYLMUCONATE-6-SEMIALDEHYDE DECARBOXYLASE"/>
    <property type="match status" value="1"/>
</dbReference>
<gene>
    <name evidence="3" type="ORF">GMI68_03835</name>
    <name evidence="4" type="ORF">J7S26_00195</name>
</gene>
<evidence type="ECO:0000313" key="6">
    <source>
        <dbReference type="Proteomes" id="UP000671910"/>
    </source>
</evidence>
<evidence type="ECO:0000259" key="2">
    <source>
        <dbReference type="Pfam" id="PF04909"/>
    </source>
</evidence>
<reference evidence="3 5" key="1">
    <citation type="submission" date="2019-11" db="EMBL/GenBank/DDBJ databases">
        <title>Eggerthellaceae novel genus isolated from the rectal contents of marmort.</title>
        <authorList>
            <person name="Zhang G."/>
        </authorList>
    </citation>
    <scope>NUCLEOTIDE SEQUENCE [LARGE SCALE GENOMIC DNA]</scope>
    <source>
        <strain evidence="5">zg-886</strain>
        <strain evidence="3">Zg-886</strain>
    </source>
</reference>
<dbReference type="RefSeq" id="WP_166339028.1">
    <property type="nucleotide sequence ID" value="NZ_CP072829.1"/>
</dbReference>
<protein>
    <submittedName>
        <fullName evidence="4">Amidohydrolase family protein</fullName>
    </submittedName>
</protein>
<accession>A0A9E6MR11</accession>
<name>A0A9E6MR11_9ACTN</name>
<dbReference type="KEGG" id="ebz:J7S26_00195"/>
<dbReference type="GO" id="GO:0016787">
    <property type="term" value="F:hydrolase activity"/>
    <property type="evidence" value="ECO:0007669"/>
    <property type="project" value="InterPro"/>
</dbReference>
<evidence type="ECO:0000313" key="3">
    <source>
        <dbReference type="EMBL" id="NHM13909.1"/>
    </source>
</evidence>
<dbReference type="InterPro" id="IPR006680">
    <property type="entry name" value="Amidohydro-rel"/>
</dbReference>
<organism evidence="4 6">
    <name type="scientific">Xiamenia xianingshaonis</name>
    <dbReference type="NCBI Taxonomy" id="2682776"/>
    <lineage>
        <taxon>Bacteria</taxon>
        <taxon>Bacillati</taxon>
        <taxon>Actinomycetota</taxon>
        <taxon>Coriobacteriia</taxon>
        <taxon>Eggerthellales</taxon>
        <taxon>Eggerthellaceae</taxon>
        <taxon>Xiamenia</taxon>
    </lineage>
</organism>
<dbReference type="GO" id="GO:0019748">
    <property type="term" value="P:secondary metabolic process"/>
    <property type="evidence" value="ECO:0007669"/>
    <property type="project" value="TreeGrafter"/>
</dbReference>
<reference evidence="4" key="2">
    <citation type="submission" date="2021-04" db="EMBL/GenBank/DDBJ databases">
        <title>Novel species in family Eggerthellaceae.</title>
        <authorList>
            <person name="Zhang G."/>
        </authorList>
    </citation>
    <scope>NUCLEOTIDE SEQUENCE</scope>
    <source>
        <strain evidence="4">Zg-886</strain>
    </source>
</reference>
<keyword evidence="5" id="KW-1185">Reference proteome</keyword>
<dbReference type="GO" id="GO:0005737">
    <property type="term" value="C:cytoplasm"/>
    <property type="evidence" value="ECO:0007669"/>
    <property type="project" value="TreeGrafter"/>
</dbReference>
<dbReference type="EMBL" id="WPCR01000004">
    <property type="protein sequence ID" value="NHM13909.1"/>
    <property type="molecule type" value="Genomic_DNA"/>
</dbReference>
<dbReference type="Proteomes" id="UP000636394">
    <property type="component" value="Unassembled WGS sequence"/>
</dbReference>
<keyword evidence="1" id="KW-0456">Lyase</keyword>
<sequence>MAIVDAHAHIYPEKIAHRAVEAVCDFYSVGMYGEGTIEHLLSCQKTAPITHFLVHSVATSPRAVESINTFIAQACSDHPEFIGFMTMHQDYEDPEREVQRAIDLGLKGAKIHPDSQHVDLDDPRLMAFYEIIEGRLPIVIHTGDYRYDHSNPVRLKKVLRAFPNLRVDAAHYGSWSRFEVGYDVLHDEAARNDNLFIDTSSSSFMLGARRMRELARLWGTDRVMFGSDYPMWDPADEYATIAHAGFTDDELENILWHNAERFIGVSVG</sequence>
<dbReference type="InterPro" id="IPR032466">
    <property type="entry name" value="Metal_Hydrolase"/>
</dbReference>
<dbReference type="CDD" id="cd01292">
    <property type="entry name" value="metallo-dependent_hydrolases"/>
    <property type="match status" value="1"/>
</dbReference>
<dbReference type="Pfam" id="PF04909">
    <property type="entry name" value="Amidohydro_2"/>
    <property type="match status" value="1"/>
</dbReference>
<dbReference type="PANTHER" id="PTHR21240:SF28">
    <property type="entry name" value="ISO-OROTATE DECARBOXYLASE (EUROFUNG)"/>
    <property type="match status" value="1"/>
</dbReference>
<evidence type="ECO:0000313" key="5">
    <source>
        <dbReference type="Proteomes" id="UP000636394"/>
    </source>
</evidence>
<dbReference type="InterPro" id="IPR032465">
    <property type="entry name" value="ACMSD"/>
</dbReference>
<evidence type="ECO:0000313" key="4">
    <source>
        <dbReference type="EMBL" id="QTU84402.1"/>
    </source>
</evidence>
<proteinExistence type="predicted"/>
<dbReference type="AlphaFoldDB" id="A0A9E6MR11"/>
<dbReference type="EMBL" id="CP072829">
    <property type="protein sequence ID" value="QTU84402.1"/>
    <property type="molecule type" value="Genomic_DNA"/>
</dbReference>
<evidence type="ECO:0000256" key="1">
    <source>
        <dbReference type="ARBA" id="ARBA00023239"/>
    </source>
</evidence>
<dbReference type="GO" id="GO:0016831">
    <property type="term" value="F:carboxy-lyase activity"/>
    <property type="evidence" value="ECO:0007669"/>
    <property type="project" value="InterPro"/>
</dbReference>
<dbReference type="SUPFAM" id="SSF51556">
    <property type="entry name" value="Metallo-dependent hydrolases"/>
    <property type="match status" value="1"/>
</dbReference>